<dbReference type="EMBL" id="GGEC01059328">
    <property type="protein sequence ID" value="MBX39812.1"/>
    <property type="molecule type" value="Transcribed_RNA"/>
</dbReference>
<reference evidence="1" key="1">
    <citation type="submission" date="2018-02" db="EMBL/GenBank/DDBJ databases">
        <title>Rhizophora mucronata_Transcriptome.</title>
        <authorList>
            <person name="Meera S.P."/>
            <person name="Sreeshan A."/>
            <person name="Augustine A."/>
        </authorList>
    </citation>
    <scope>NUCLEOTIDE SEQUENCE</scope>
    <source>
        <tissue evidence="1">Leaf</tissue>
    </source>
</reference>
<dbReference type="AlphaFoldDB" id="A0A2P2NBG1"/>
<organism evidence="1">
    <name type="scientific">Rhizophora mucronata</name>
    <name type="common">Asiatic mangrove</name>
    <dbReference type="NCBI Taxonomy" id="61149"/>
    <lineage>
        <taxon>Eukaryota</taxon>
        <taxon>Viridiplantae</taxon>
        <taxon>Streptophyta</taxon>
        <taxon>Embryophyta</taxon>
        <taxon>Tracheophyta</taxon>
        <taxon>Spermatophyta</taxon>
        <taxon>Magnoliopsida</taxon>
        <taxon>eudicotyledons</taxon>
        <taxon>Gunneridae</taxon>
        <taxon>Pentapetalae</taxon>
        <taxon>rosids</taxon>
        <taxon>fabids</taxon>
        <taxon>Malpighiales</taxon>
        <taxon>Rhizophoraceae</taxon>
        <taxon>Rhizophora</taxon>
    </lineage>
</organism>
<name>A0A2P2NBG1_RHIMU</name>
<protein>
    <submittedName>
        <fullName evidence="1">Uncharacterized protein</fullName>
    </submittedName>
</protein>
<sequence length="32" mass="3617">MLLLVIIMDLSWGFCFLSNFSGFPRPGFYSTG</sequence>
<evidence type="ECO:0000313" key="1">
    <source>
        <dbReference type="EMBL" id="MBX39812.1"/>
    </source>
</evidence>
<proteinExistence type="predicted"/>
<accession>A0A2P2NBG1</accession>